<evidence type="ECO:0000259" key="9">
    <source>
        <dbReference type="Pfam" id="PF19425"/>
    </source>
</evidence>
<dbReference type="Pfam" id="PF19425">
    <property type="entry name" value="Csd3_N2"/>
    <property type="match status" value="1"/>
</dbReference>
<keyword evidence="7" id="KW-0482">Metalloprotease</keyword>
<evidence type="ECO:0000256" key="6">
    <source>
        <dbReference type="ARBA" id="ARBA00022833"/>
    </source>
</evidence>
<evidence type="ECO:0000256" key="1">
    <source>
        <dbReference type="ARBA" id="ARBA00001947"/>
    </source>
</evidence>
<keyword evidence="3" id="KW-0645">Protease</keyword>
<feature type="domain" description="M23ase beta-sheet core" evidence="8">
    <location>
        <begin position="296"/>
        <end position="392"/>
    </location>
</feature>
<dbReference type="SUPFAM" id="SSF51261">
    <property type="entry name" value="Duplicated hybrid motif"/>
    <property type="match status" value="1"/>
</dbReference>
<dbReference type="Pfam" id="PF01551">
    <property type="entry name" value="Peptidase_M23"/>
    <property type="match status" value="1"/>
</dbReference>
<dbReference type="Gene3D" id="3.10.450.350">
    <property type="match status" value="2"/>
</dbReference>
<evidence type="ECO:0000256" key="3">
    <source>
        <dbReference type="ARBA" id="ARBA00022670"/>
    </source>
</evidence>
<organism evidence="10 11">
    <name type="scientific">Membranihabitans marinus</name>
    <dbReference type="NCBI Taxonomy" id="1227546"/>
    <lineage>
        <taxon>Bacteria</taxon>
        <taxon>Pseudomonadati</taxon>
        <taxon>Bacteroidota</taxon>
        <taxon>Saprospiria</taxon>
        <taxon>Saprospirales</taxon>
        <taxon>Saprospiraceae</taxon>
        <taxon>Membranihabitans</taxon>
    </lineage>
</organism>
<dbReference type="PANTHER" id="PTHR21666:SF288">
    <property type="entry name" value="CELL DIVISION PROTEIN YTFB"/>
    <property type="match status" value="1"/>
</dbReference>
<dbReference type="GO" id="GO:0046872">
    <property type="term" value="F:metal ion binding"/>
    <property type="evidence" value="ECO:0007669"/>
    <property type="project" value="UniProtKB-KW"/>
</dbReference>
<dbReference type="GO" id="GO:0004222">
    <property type="term" value="F:metalloendopeptidase activity"/>
    <property type="evidence" value="ECO:0007669"/>
    <property type="project" value="TreeGrafter"/>
</dbReference>
<comment type="cofactor">
    <cofactor evidence="1">
        <name>Zn(2+)</name>
        <dbReference type="ChEBI" id="CHEBI:29105"/>
    </cofactor>
</comment>
<keyword evidence="5" id="KW-0378">Hydrolase</keyword>
<protein>
    <submittedName>
        <fullName evidence="10">Peptidoglycan DD-metalloendopeptidase family protein</fullName>
    </submittedName>
</protein>
<dbReference type="EMBL" id="JAHVHU010000025">
    <property type="protein sequence ID" value="MBY5960154.1"/>
    <property type="molecule type" value="Genomic_DNA"/>
</dbReference>
<keyword evidence="11" id="KW-1185">Reference proteome</keyword>
<dbReference type="Proteomes" id="UP000753961">
    <property type="component" value="Unassembled WGS sequence"/>
</dbReference>
<dbReference type="AlphaFoldDB" id="A0A953HRY4"/>
<dbReference type="GO" id="GO:0030313">
    <property type="term" value="C:cell envelope"/>
    <property type="evidence" value="ECO:0007669"/>
    <property type="project" value="UniProtKB-SubCell"/>
</dbReference>
<keyword evidence="4" id="KW-0479">Metal-binding</keyword>
<evidence type="ECO:0000256" key="5">
    <source>
        <dbReference type="ARBA" id="ARBA00022801"/>
    </source>
</evidence>
<evidence type="ECO:0000313" key="11">
    <source>
        <dbReference type="Proteomes" id="UP000753961"/>
    </source>
</evidence>
<dbReference type="Gene3D" id="2.70.70.10">
    <property type="entry name" value="Glucose Permease (Domain IIA)"/>
    <property type="match status" value="1"/>
</dbReference>
<dbReference type="InterPro" id="IPR045834">
    <property type="entry name" value="Csd3_N2"/>
</dbReference>
<dbReference type="CDD" id="cd12797">
    <property type="entry name" value="M23_peptidase"/>
    <property type="match status" value="1"/>
</dbReference>
<sequence>MKLRFMKSTPGQIMMGVALTSFIVLGIRNSNSSQMSLLPGLAKTETISTLPIPTPEYKYNNINMAFYDAEEGLIKQGAVLSEIFSSLGIGISTLHKLLEAGQDVFEVRSLRAGKKYKLLTEKTSQEPAYFIYEQDAINYYIFDLKDMSGIEKGQNPVDTVHRAFAGLIQSSLWNAFSDYEIESRQIPVLTSKMEDAMAWSVDFHHVQPGDQFKLIYDEYFVEGESVGIGEMKAAYFQTSGKDYYAFKYNNGTYDGYFSADGRPMKKAFLKAPVKFSRISSRYNLNRFHPILKRTKAHLGTDYAAPYNTEILATADGVIERIGRTRGNGNFIKIKHDKTYSTQYLHMNKFASNMKKGVHVKQGEVIGYVGSTGLATGPHVCYRFWKNGKQVDPLRQNLPEPEPMDPAMMPEFNLAKEALQKQLEAIDVEVPAQT</sequence>
<dbReference type="RefSeq" id="WP_222581704.1">
    <property type="nucleotide sequence ID" value="NZ_JAHVHU010000025.1"/>
</dbReference>
<dbReference type="InterPro" id="IPR050570">
    <property type="entry name" value="Cell_wall_metabolism_enzyme"/>
</dbReference>
<gene>
    <name evidence="10" type="ORF">KUV50_18520</name>
</gene>
<dbReference type="InterPro" id="IPR011055">
    <property type="entry name" value="Dup_hybrid_motif"/>
</dbReference>
<comment type="caution">
    <text evidence="10">The sequence shown here is derived from an EMBL/GenBank/DDBJ whole genome shotgun (WGS) entry which is preliminary data.</text>
</comment>
<comment type="subcellular location">
    <subcellularLocation>
        <location evidence="2">Cell envelope</location>
    </subcellularLocation>
</comment>
<accession>A0A953HRY4</accession>
<dbReference type="InterPro" id="IPR016047">
    <property type="entry name" value="M23ase_b-sheet_dom"/>
</dbReference>
<evidence type="ECO:0000259" key="8">
    <source>
        <dbReference type="Pfam" id="PF01551"/>
    </source>
</evidence>
<proteinExistence type="predicted"/>
<dbReference type="PANTHER" id="PTHR21666">
    <property type="entry name" value="PEPTIDASE-RELATED"/>
    <property type="match status" value="1"/>
</dbReference>
<evidence type="ECO:0000256" key="4">
    <source>
        <dbReference type="ARBA" id="ARBA00022723"/>
    </source>
</evidence>
<reference evidence="10" key="1">
    <citation type="submission" date="2021-06" db="EMBL/GenBank/DDBJ databases">
        <title>44 bacteria genomes isolated from Dapeng, Shenzhen.</title>
        <authorList>
            <person name="Zheng W."/>
            <person name="Yu S."/>
            <person name="Huang Y."/>
        </authorList>
    </citation>
    <scope>NUCLEOTIDE SEQUENCE</scope>
    <source>
        <strain evidence="10">DP5N28-2</strain>
    </source>
</reference>
<feature type="domain" description="Csd3-like second N-terminal" evidence="9">
    <location>
        <begin position="164"/>
        <end position="283"/>
    </location>
</feature>
<keyword evidence="6" id="KW-0862">Zinc</keyword>
<dbReference type="GO" id="GO:0006508">
    <property type="term" value="P:proteolysis"/>
    <property type="evidence" value="ECO:0007669"/>
    <property type="project" value="UniProtKB-KW"/>
</dbReference>
<evidence type="ECO:0000313" key="10">
    <source>
        <dbReference type="EMBL" id="MBY5960154.1"/>
    </source>
</evidence>
<evidence type="ECO:0000256" key="7">
    <source>
        <dbReference type="ARBA" id="ARBA00023049"/>
    </source>
</evidence>
<evidence type="ECO:0000256" key="2">
    <source>
        <dbReference type="ARBA" id="ARBA00004196"/>
    </source>
</evidence>
<name>A0A953HRY4_9BACT</name>